<name>A0A2P2I160_9CRUS</name>
<dbReference type="EMBL" id="IACT01002078">
    <property type="protein sequence ID" value="LAC21382.1"/>
    <property type="molecule type" value="mRNA"/>
</dbReference>
<dbReference type="PANTHER" id="PTHR21275">
    <property type="entry name" value="RWD DOMAIN-CONTAINING PROTEIN 4"/>
    <property type="match status" value="1"/>
</dbReference>
<dbReference type="Pfam" id="PF05773">
    <property type="entry name" value="RWD"/>
    <property type="match status" value="1"/>
</dbReference>
<dbReference type="InterPro" id="IPR006575">
    <property type="entry name" value="RWD_dom"/>
</dbReference>
<accession>A0A2P2I160</accession>
<evidence type="ECO:0000256" key="1">
    <source>
        <dbReference type="SAM" id="MobiDB-lite"/>
    </source>
</evidence>
<organism evidence="3">
    <name type="scientific">Hirondellea gigas</name>
    <dbReference type="NCBI Taxonomy" id="1518452"/>
    <lineage>
        <taxon>Eukaryota</taxon>
        <taxon>Metazoa</taxon>
        <taxon>Ecdysozoa</taxon>
        <taxon>Arthropoda</taxon>
        <taxon>Crustacea</taxon>
        <taxon>Multicrustacea</taxon>
        <taxon>Malacostraca</taxon>
        <taxon>Eumalacostraca</taxon>
        <taxon>Peracarida</taxon>
        <taxon>Amphipoda</taxon>
        <taxon>Amphilochidea</taxon>
        <taxon>Lysianassida</taxon>
        <taxon>Lysianassidira</taxon>
        <taxon>Lysianassoidea</taxon>
        <taxon>Lysianassidae</taxon>
        <taxon>Hirondellea</taxon>
    </lineage>
</organism>
<dbReference type="AlphaFoldDB" id="A0A2P2I160"/>
<reference evidence="3" key="2">
    <citation type="journal article" date="2018" name="Biosci. Biotechnol. Biochem.">
        <title>Polysaccharide hydrolase of the hadal zone amphipods Hirondellea gigas.</title>
        <authorList>
            <person name="Kobayashi H."/>
            <person name="Nagahama T."/>
            <person name="Arai W."/>
            <person name="Sasagawa Y."/>
            <person name="Umeda M."/>
            <person name="Hayashi T."/>
            <person name="Nikaido I."/>
            <person name="Watanabe H."/>
            <person name="Oguri K."/>
            <person name="Kitazato H."/>
            <person name="Fujioka K."/>
            <person name="Kido Y."/>
            <person name="Takami H."/>
        </authorList>
    </citation>
    <scope>NUCLEOTIDE SEQUENCE</scope>
    <source>
        <tissue evidence="3">Whole body</tissue>
    </source>
</reference>
<feature type="domain" description="RWD" evidence="2">
    <location>
        <begin position="8"/>
        <end position="110"/>
    </location>
</feature>
<evidence type="ECO:0000313" key="3">
    <source>
        <dbReference type="EMBL" id="LAB67626.1"/>
    </source>
</evidence>
<dbReference type="InterPro" id="IPR016135">
    <property type="entry name" value="UBQ-conjugating_enzyme/RWD"/>
</dbReference>
<proteinExistence type="evidence at transcript level"/>
<dbReference type="CDD" id="cd23817">
    <property type="entry name" value="RWD-RWDD4"/>
    <property type="match status" value="1"/>
</dbReference>
<dbReference type="PANTHER" id="PTHR21275:SF1">
    <property type="entry name" value="RWD DOMAIN-CONTAINING PROTEIN 4"/>
    <property type="match status" value="1"/>
</dbReference>
<dbReference type="SUPFAM" id="SSF54495">
    <property type="entry name" value="UBC-like"/>
    <property type="match status" value="1"/>
</dbReference>
<feature type="compositionally biased region" description="Polar residues" evidence="1">
    <location>
        <begin position="136"/>
        <end position="145"/>
    </location>
</feature>
<dbReference type="InterPro" id="IPR042770">
    <property type="entry name" value="RWDD4"/>
</dbReference>
<dbReference type="EMBL" id="IACF01001952">
    <property type="protein sequence ID" value="LAB67626.1"/>
    <property type="molecule type" value="mRNA"/>
</dbReference>
<evidence type="ECO:0000259" key="2">
    <source>
        <dbReference type="PROSITE" id="PS50908"/>
    </source>
</evidence>
<reference evidence="4" key="1">
    <citation type="submission" date="2017-11" db="EMBL/GenBank/DDBJ databases">
        <title>The sensing device of the deep-sea amphipod.</title>
        <authorList>
            <person name="Kobayashi H."/>
            <person name="Nagahama T."/>
            <person name="Arai W."/>
            <person name="Sasagawa Y."/>
            <person name="Umeda M."/>
            <person name="Hayashi T."/>
            <person name="Nikaido I."/>
            <person name="Watanabe H."/>
            <person name="Oguri K."/>
            <person name="Kitazato H."/>
            <person name="Fujioka K."/>
            <person name="Kido Y."/>
            <person name="Takami H."/>
        </authorList>
    </citation>
    <scope>NUCLEOTIDE SEQUENCE</scope>
    <source>
        <tissue evidence="4">Whole body</tissue>
    </source>
</reference>
<dbReference type="SMART" id="SM00591">
    <property type="entry name" value="RWD"/>
    <property type="match status" value="1"/>
</dbReference>
<sequence>MMEAERAEEREVLQSIYEGDTSFSQVEDNLFQYKYNEGGENKNFVLEIRWVGNYPEEAPEINMDIFYNKHIMQEVKDGIVSSVKEQAQDMLGMSMTFTLIEWLKDNYEPFMVQQEQLAAEARTAVTTEITARTSSLSINGNPESTKTAKKKTDGMSKNQKRRMWDRQNAAGEKDRGYDWVDVVKHLSQTGGGTTC</sequence>
<protein>
    <submittedName>
        <fullName evidence="3">RWD domain-containing protein 4-like</fullName>
    </submittedName>
</protein>
<dbReference type="PROSITE" id="PS50908">
    <property type="entry name" value="RWD"/>
    <property type="match status" value="1"/>
</dbReference>
<evidence type="ECO:0000313" key="4">
    <source>
        <dbReference type="EMBL" id="LAC21382.1"/>
    </source>
</evidence>
<dbReference type="Gene3D" id="3.10.110.10">
    <property type="entry name" value="Ubiquitin Conjugating Enzyme"/>
    <property type="match status" value="1"/>
</dbReference>
<feature type="region of interest" description="Disordered" evidence="1">
    <location>
        <begin position="136"/>
        <end position="170"/>
    </location>
</feature>